<feature type="compositionally biased region" description="Low complexity" evidence="1">
    <location>
        <begin position="30"/>
        <end position="55"/>
    </location>
</feature>
<dbReference type="HOGENOM" id="CLU_1732159_0_0_1"/>
<dbReference type="EMBL" id="CH408159">
    <property type="protein sequence ID" value="EDK39925.2"/>
    <property type="molecule type" value="Genomic_DNA"/>
</dbReference>
<evidence type="ECO:0000313" key="3">
    <source>
        <dbReference type="Proteomes" id="UP000001997"/>
    </source>
</evidence>
<feature type="region of interest" description="Disordered" evidence="1">
    <location>
        <begin position="22"/>
        <end position="92"/>
    </location>
</feature>
<feature type="compositionally biased region" description="Basic and acidic residues" evidence="1">
    <location>
        <begin position="138"/>
        <end position="151"/>
    </location>
</feature>
<protein>
    <submittedName>
        <fullName evidence="2">Uncharacterized protein</fullName>
    </submittedName>
</protein>
<proteinExistence type="predicted"/>
<dbReference type="VEuPathDB" id="FungiDB:PGUG_04023"/>
<keyword evidence="3" id="KW-1185">Reference proteome</keyword>
<sequence length="151" mass="16732">MDLDLLRQCVQGTEELIYQSKTVTTSTAETSNANPNQTATNPTQSQPPQSNPTQSHPNHPPQSQVADCTCNSAHKKNTKPRLPVDENTPVAELRRRQLEVMKSMRYDKLIDDTSVARYGPLDTSRVLFRAATSGSSHQSDKTLARDTPARD</sequence>
<evidence type="ECO:0000256" key="1">
    <source>
        <dbReference type="SAM" id="MobiDB-lite"/>
    </source>
</evidence>
<evidence type="ECO:0000313" key="2">
    <source>
        <dbReference type="EMBL" id="EDK39925.2"/>
    </source>
</evidence>
<organism evidence="2 3">
    <name type="scientific">Meyerozyma guilliermondii (strain ATCC 6260 / CBS 566 / DSM 6381 / JCM 1539 / NBRC 10279 / NRRL Y-324)</name>
    <name type="common">Yeast</name>
    <name type="synonym">Candida guilliermondii</name>
    <dbReference type="NCBI Taxonomy" id="294746"/>
    <lineage>
        <taxon>Eukaryota</taxon>
        <taxon>Fungi</taxon>
        <taxon>Dikarya</taxon>
        <taxon>Ascomycota</taxon>
        <taxon>Saccharomycotina</taxon>
        <taxon>Pichiomycetes</taxon>
        <taxon>Debaryomycetaceae</taxon>
        <taxon>Meyerozyma</taxon>
    </lineage>
</organism>
<dbReference type="RefSeq" id="XP_001483294.2">
    <property type="nucleotide sequence ID" value="XM_001483244.1"/>
</dbReference>
<gene>
    <name evidence="2" type="ORF">PGUG_04023</name>
</gene>
<name>A5DL72_PICGU</name>
<dbReference type="AlphaFoldDB" id="A5DL72"/>
<accession>A5DL72</accession>
<feature type="region of interest" description="Disordered" evidence="1">
    <location>
        <begin position="131"/>
        <end position="151"/>
    </location>
</feature>
<dbReference type="GeneID" id="5125726"/>
<dbReference type="KEGG" id="pgu:PGUG_04023"/>
<dbReference type="Proteomes" id="UP000001997">
    <property type="component" value="Unassembled WGS sequence"/>
</dbReference>
<dbReference type="InParanoid" id="A5DL72"/>
<reference evidence="2 3" key="1">
    <citation type="journal article" date="2009" name="Nature">
        <title>Evolution of pathogenicity and sexual reproduction in eight Candida genomes.</title>
        <authorList>
            <person name="Butler G."/>
            <person name="Rasmussen M.D."/>
            <person name="Lin M.F."/>
            <person name="Santos M.A."/>
            <person name="Sakthikumar S."/>
            <person name="Munro C.A."/>
            <person name="Rheinbay E."/>
            <person name="Grabherr M."/>
            <person name="Forche A."/>
            <person name="Reedy J.L."/>
            <person name="Agrafioti I."/>
            <person name="Arnaud M.B."/>
            <person name="Bates S."/>
            <person name="Brown A.J."/>
            <person name="Brunke S."/>
            <person name="Costanzo M.C."/>
            <person name="Fitzpatrick D.A."/>
            <person name="de Groot P.W."/>
            <person name="Harris D."/>
            <person name="Hoyer L.L."/>
            <person name="Hube B."/>
            <person name="Klis F.M."/>
            <person name="Kodira C."/>
            <person name="Lennard N."/>
            <person name="Logue M.E."/>
            <person name="Martin R."/>
            <person name="Neiman A.M."/>
            <person name="Nikolaou E."/>
            <person name="Quail M.A."/>
            <person name="Quinn J."/>
            <person name="Santos M.C."/>
            <person name="Schmitzberger F.F."/>
            <person name="Sherlock G."/>
            <person name="Shah P."/>
            <person name="Silverstein K.A."/>
            <person name="Skrzypek M.S."/>
            <person name="Soll D."/>
            <person name="Staggs R."/>
            <person name="Stansfield I."/>
            <person name="Stumpf M.P."/>
            <person name="Sudbery P.E."/>
            <person name="Srikantha T."/>
            <person name="Zeng Q."/>
            <person name="Berman J."/>
            <person name="Berriman M."/>
            <person name="Heitman J."/>
            <person name="Gow N.A."/>
            <person name="Lorenz M.C."/>
            <person name="Birren B.W."/>
            <person name="Kellis M."/>
            <person name="Cuomo C.A."/>
        </authorList>
    </citation>
    <scope>NUCLEOTIDE SEQUENCE [LARGE SCALE GENOMIC DNA]</scope>
    <source>
        <strain evidence="3">ATCC 6260 / CBS 566 / DSM 6381 / JCM 1539 / NBRC 10279 / NRRL Y-324</strain>
    </source>
</reference>
<feature type="compositionally biased region" description="Polar residues" evidence="1">
    <location>
        <begin position="61"/>
        <end position="72"/>
    </location>
</feature>